<dbReference type="InterPro" id="IPR013758">
    <property type="entry name" value="Topo_IIA_A/C_ab"/>
</dbReference>
<dbReference type="FunFam" id="3.90.199.10:FF:000001">
    <property type="entry name" value="DNA gyrase subunit A"/>
    <property type="match status" value="1"/>
</dbReference>
<dbReference type="FunFam" id="1.10.268.10:FF:000001">
    <property type="entry name" value="DNA gyrase subunit A"/>
    <property type="match status" value="1"/>
</dbReference>
<dbReference type="EMBL" id="JAHCVJ010000004">
    <property type="protein sequence ID" value="MBT0665071.1"/>
    <property type="molecule type" value="Genomic_DNA"/>
</dbReference>
<keyword evidence="5 9" id="KW-0067">ATP-binding</keyword>
<keyword evidence="6 9" id="KW-0799">Topoisomerase</keyword>
<dbReference type="Gene3D" id="1.10.268.10">
    <property type="entry name" value="Topoisomerase, domain 3"/>
    <property type="match status" value="1"/>
</dbReference>
<dbReference type="RefSeq" id="WP_214171831.1">
    <property type="nucleotide sequence ID" value="NZ_JAHCVJ010000004.1"/>
</dbReference>
<evidence type="ECO:0000256" key="4">
    <source>
        <dbReference type="ARBA" id="ARBA00022741"/>
    </source>
</evidence>
<protein>
    <recommendedName>
        <fullName evidence="9">DNA gyrase subunit A</fullName>
        <ecNumber evidence="9">5.6.2.2</ecNumber>
    </recommendedName>
</protein>
<keyword evidence="4 9" id="KW-0547">Nucleotide-binding</keyword>
<evidence type="ECO:0000256" key="9">
    <source>
        <dbReference type="HAMAP-Rule" id="MF_01897"/>
    </source>
</evidence>
<comment type="subunit">
    <text evidence="9">Heterotetramer, composed of two GyrA and two GyrB chains. In the heterotetramer, GyrA contains the active site tyrosine that forms a transient covalent intermediate with DNA, while GyrB binds cofactors and catalyzes ATP hydrolysis.</text>
</comment>
<dbReference type="InterPro" id="IPR050220">
    <property type="entry name" value="Type_II_DNA_Topoisomerases"/>
</dbReference>
<feature type="region of interest" description="Disordered" evidence="11">
    <location>
        <begin position="834"/>
        <end position="857"/>
    </location>
</feature>
<evidence type="ECO:0000256" key="10">
    <source>
        <dbReference type="PROSITE-ProRule" id="PRU01384"/>
    </source>
</evidence>
<dbReference type="PROSITE" id="PS52040">
    <property type="entry name" value="TOPO_IIA"/>
    <property type="match status" value="1"/>
</dbReference>
<dbReference type="AlphaFoldDB" id="A0AAW4L254"/>
<dbReference type="Gene3D" id="3.90.199.10">
    <property type="entry name" value="Topoisomerase II, domain 5"/>
    <property type="match status" value="1"/>
</dbReference>
<dbReference type="InterPro" id="IPR002205">
    <property type="entry name" value="Topo_IIA_dom_A"/>
</dbReference>
<dbReference type="GO" id="GO:0006261">
    <property type="term" value="P:DNA-templated DNA replication"/>
    <property type="evidence" value="ECO:0007669"/>
    <property type="project" value="UniProtKB-UniRule"/>
</dbReference>
<dbReference type="SMART" id="SM00434">
    <property type="entry name" value="TOP4c"/>
    <property type="match status" value="1"/>
</dbReference>
<dbReference type="GO" id="GO:0034335">
    <property type="term" value="F:DNA negative supercoiling activity"/>
    <property type="evidence" value="ECO:0007669"/>
    <property type="project" value="UniProtKB-ARBA"/>
</dbReference>
<dbReference type="Pfam" id="PF00521">
    <property type="entry name" value="DNA_topoisoIV"/>
    <property type="match status" value="1"/>
</dbReference>
<dbReference type="InterPro" id="IPR006691">
    <property type="entry name" value="GyrA/parC_rep"/>
</dbReference>
<dbReference type="FunFam" id="3.30.1360.40:FF:000002">
    <property type="entry name" value="DNA gyrase subunit A"/>
    <property type="match status" value="1"/>
</dbReference>
<dbReference type="NCBIfam" id="TIGR01063">
    <property type="entry name" value="gyrA"/>
    <property type="match status" value="1"/>
</dbReference>
<dbReference type="InterPro" id="IPR013757">
    <property type="entry name" value="Topo_IIA_A_a_sf"/>
</dbReference>
<evidence type="ECO:0000313" key="14">
    <source>
        <dbReference type="Proteomes" id="UP000811899"/>
    </source>
</evidence>
<dbReference type="CDD" id="cd00187">
    <property type="entry name" value="TOP4c"/>
    <property type="match status" value="1"/>
</dbReference>
<dbReference type="GO" id="GO:0006265">
    <property type="term" value="P:DNA topological change"/>
    <property type="evidence" value="ECO:0007669"/>
    <property type="project" value="UniProtKB-UniRule"/>
</dbReference>
<dbReference type="InterPro" id="IPR005743">
    <property type="entry name" value="GyrA"/>
</dbReference>
<comment type="similarity">
    <text evidence="2 9">Belongs to the type II topoisomerase GyrA/ParC subunit family.</text>
</comment>
<evidence type="ECO:0000259" key="12">
    <source>
        <dbReference type="PROSITE" id="PS52040"/>
    </source>
</evidence>
<comment type="catalytic activity">
    <reaction evidence="1 9 10">
        <text>ATP-dependent breakage, passage and rejoining of double-stranded DNA.</text>
        <dbReference type="EC" id="5.6.2.2"/>
    </reaction>
</comment>
<dbReference type="GO" id="GO:0005737">
    <property type="term" value="C:cytoplasm"/>
    <property type="evidence" value="ECO:0007669"/>
    <property type="project" value="UniProtKB-SubCell"/>
</dbReference>
<dbReference type="EC" id="5.6.2.2" evidence="9"/>
<reference evidence="13 14" key="1">
    <citation type="submission" date="2021-05" db="EMBL/GenBank/DDBJ databases">
        <title>The draft genome of Geobacter pelophilus DSM 12255.</title>
        <authorList>
            <person name="Xu Z."/>
            <person name="Masuda Y."/>
            <person name="Itoh H."/>
            <person name="Senoo K."/>
        </authorList>
    </citation>
    <scope>NUCLEOTIDE SEQUENCE [LARGE SCALE GENOMIC DNA]</scope>
    <source>
        <strain evidence="13 14">DSM 12255</strain>
    </source>
</reference>
<dbReference type="GO" id="GO:0005524">
    <property type="term" value="F:ATP binding"/>
    <property type="evidence" value="ECO:0007669"/>
    <property type="project" value="UniProtKB-UniRule"/>
</dbReference>
<keyword evidence="14" id="KW-1185">Reference proteome</keyword>
<evidence type="ECO:0000256" key="11">
    <source>
        <dbReference type="SAM" id="MobiDB-lite"/>
    </source>
</evidence>
<comment type="caution">
    <text evidence="13">The sequence shown here is derived from an EMBL/GenBank/DDBJ whole genome shotgun (WGS) entry which is preliminary data.</text>
</comment>
<dbReference type="Gene3D" id="2.120.10.90">
    <property type="entry name" value="DNA gyrase/topoisomerase IV, subunit A, C-terminal"/>
    <property type="match status" value="1"/>
</dbReference>
<dbReference type="GO" id="GO:0003677">
    <property type="term" value="F:DNA binding"/>
    <property type="evidence" value="ECO:0007669"/>
    <property type="project" value="UniProtKB-UniRule"/>
</dbReference>
<dbReference type="FunFam" id="2.120.10.90:FF:000004">
    <property type="entry name" value="DNA gyrase subunit A"/>
    <property type="match status" value="1"/>
</dbReference>
<evidence type="ECO:0000256" key="8">
    <source>
        <dbReference type="ARBA" id="ARBA00023235"/>
    </source>
</evidence>
<dbReference type="PANTHER" id="PTHR43493:SF5">
    <property type="entry name" value="DNA GYRASE SUBUNIT A, CHLOROPLASTIC_MITOCHONDRIAL"/>
    <property type="match status" value="1"/>
</dbReference>
<evidence type="ECO:0000256" key="5">
    <source>
        <dbReference type="ARBA" id="ARBA00022840"/>
    </source>
</evidence>
<dbReference type="Proteomes" id="UP000811899">
    <property type="component" value="Unassembled WGS sequence"/>
</dbReference>
<evidence type="ECO:0000256" key="1">
    <source>
        <dbReference type="ARBA" id="ARBA00000185"/>
    </source>
</evidence>
<comment type="function">
    <text evidence="9">A type II topoisomerase that negatively supercoils closed circular double-stranded (ds) DNA in an ATP-dependent manner to modulate DNA topology and maintain chromosomes in an underwound state. Negative supercoiling favors strand separation, and DNA replication, transcription, recombination and repair, all of which involve strand separation. Also able to catalyze the interconversion of other topological isomers of dsDNA rings, including catenanes and knotted rings. Type II topoisomerases break and join 2 DNA strands simultaneously in an ATP-dependent manner.</text>
</comment>
<gene>
    <name evidence="9 13" type="primary">gyrA</name>
    <name evidence="13" type="ORF">KI809_12260</name>
</gene>
<organism evidence="13 14">
    <name type="scientific">Geoanaerobacter pelophilus</name>
    <dbReference type="NCBI Taxonomy" id="60036"/>
    <lineage>
        <taxon>Bacteria</taxon>
        <taxon>Pseudomonadati</taxon>
        <taxon>Thermodesulfobacteriota</taxon>
        <taxon>Desulfuromonadia</taxon>
        <taxon>Geobacterales</taxon>
        <taxon>Geobacteraceae</taxon>
        <taxon>Geoanaerobacter</taxon>
    </lineage>
</organism>
<evidence type="ECO:0000256" key="6">
    <source>
        <dbReference type="ARBA" id="ARBA00023029"/>
    </source>
</evidence>
<dbReference type="InterPro" id="IPR035516">
    <property type="entry name" value="Gyrase/topoIV_suA_C"/>
</dbReference>
<dbReference type="HAMAP" id="MF_01897">
    <property type="entry name" value="GyrA"/>
    <property type="match status" value="1"/>
</dbReference>
<dbReference type="NCBIfam" id="NF004044">
    <property type="entry name" value="PRK05561.1"/>
    <property type="match status" value="1"/>
</dbReference>
<sequence length="857" mass="96402">MIDQNSNKIAVNIEDEMKRSYMDYAMSVIIGRALPDVRDGLKPVHRRCLFAMYDMSNDWNKPYKKSARVVGDVIGKYHPHGDTAVYDTIVRMAQDFSLRYPLVDGQGNFGSVDGDSPAAMRYTEIRMDQLAHELLADLDKETVDTGPNYDDSLQEPLVLPSKFPNLLVNGSAGIAVGMATNIPPHNLTEVINGIIAVIDNPEIGYEELLCLIPGPDFPTGGFIYGREGIRSAYRNGRGIVQMRARAVVETQKKSERQSIVVTEIPYQVNKARLVEKIAELVKEKKLEGISDLRDESDREGMRIVIELKRDEEPQIILNHLYKQTQMQSSFGIIMLAIVNGRPRVLSLREMIDYFIDHRREIVTRRTIFDLKKAEARAHILEGLKIALDWLDAVIELIRSSPTPPEAKQGLMDGKFADPEFLKRLDLPVPAGYQSVRLSELQAQAILEMRLQRLTGLERDKIISEYEEILRYISRLKEILASEAEILKIIVAELVELKEKFGDERRTEIIDQTAEISLEDTIVEEDMVVTVSHTGYIKRNAVTLYRAQRRGGKGKTGMKTKDEDFVEHLFIASSKDHLMFFTDAGRCYWMKVYEIPEGGRATRGKAIVNLLNLNQGEKISAILSVKEFSEDRFLMMATRQGVVKKSPLREYSNIRSGGIIAVNLDEGDKLISVAITDGKQDVLLASKNGKSIRFKEADARPMGRVSRGVRGMTLEDDDMVIGMEILNDSFVGSSLFTVTEHGYGKRTELSEYRLQSRSGKGIITIKTTERNGCVVDIKQVTDENDLMLITDQGKIIRMPVAGFSVIGRNTQGVRLMVTEAEERIVAVAKLAEKDDSEDLAGDDEEFAEIDTPEVVEED</sequence>
<dbReference type="SUPFAM" id="SSF101904">
    <property type="entry name" value="GyrA/ParC C-terminal domain-like"/>
    <property type="match status" value="1"/>
</dbReference>
<keyword evidence="3 9" id="KW-0963">Cytoplasm</keyword>
<accession>A0AAW4L254</accession>
<evidence type="ECO:0000256" key="3">
    <source>
        <dbReference type="ARBA" id="ARBA00022490"/>
    </source>
</evidence>
<feature type="domain" description="Topo IIA-type catalytic" evidence="12">
    <location>
        <begin position="34"/>
        <end position="526"/>
    </location>
</feature>
<dbReference type="NCBIfam" id="NF004043">
    <property type="entry name" value="PRK05560.1"/>
    <property type="match status" value="1"/>
</dbReference>
<dbReference type="Pfam" id="PF03989">
    <property type="entry name" value="DNA_gyraseA_C"/>
    <property type="match status" value="6"/>
</dbReference>
<dbReference type="GO" id="GO:0005694">
    <property type="term" value="C:chromosome"/>
    <property type="evidence" value="ECO:0007669"/>
    <property type="project" value="InterPro"/>
</dbReference>
<dbReference type="GO" id="GO:0009330">
    <property type="term" value="C:DNA topoisomerase type II (double strand cut, ATP-hydrolyzing) complex"/>
    <property type="evidence" value="ECO:0007669"/>
    <property type="project" value="TreeGrafter"/>
</dbReference>
<name>A0AAW4L254_9BACT</name>
<dbReference type="Gene3D" id="3.30.1360.40">
    <property type="match status" value="1"/>
</dbReference>
<dbReference type="InterPro" id="IPR013760">
    <property type="entry name" value="Topo_IIA-like_dom_sf"/>
</dbReference>
<evidence type="ECO:0000313" key="13">
    <source>
        <dbReference type="EMBL" id="MBT0665071.1"/>
    </source>
</evidence>
<feature type="short sequence motif" description="GyrA-box" evidence="9">
    <location>
        <begin position="547"/>
        <end position="553"/>
    </location>
</feature>
<feature type="active site" description="O-(5'-phospho-DNA)-tyrosine intermediate" evidence="9 10">
    <location>
        <position position="122"/>
    </location>
</feature>
<evidence type="ECO:0000256" key="2">
    <source>
        <dbReference type="ARBA" id="ARBA00008263"/>
    </source>
</evidence>
<proteinExistence type="inferred from homology"/>
<dbReference type="SUPFAM" id="SSF56719">
    <property type="entry name" value="Type II DNA topoisomerase"/>
    <property type="match status" value="1"/>
</dbReference>
<comment type="miscellaneous">
    <text evidence="9">Few gyrases are as efficient as E.coli at forming negative supercoils. Not all organisms have 2 type II topoisomerases; in organisms with a single type II topoisomerase this enzyme also has to decatenate newly replicated chromosomes.</text>
</comment>
<keyword evidence="7 9" id="KW-0238">DNA-binding</keyword>
<dbReference type="PANTHER" id="PTHR43493">
    <property type="entry name" value="DNA GYRASE/TOPOISOMERASE SUBUNIT A"/>
    <property type="match status" value="1"/>
</dbReference>
<keyword evidence="8 9" id="KW-0413">Isomerase</keyword>
<comment type="subcellular location">
    <subcellularLocation>
        <location evidence="9">Cytoplasm</location>
    </subcellularLocation>
</comment>
<evidence type="ECO:0000256" key="7">
    <source>
        <dbReference type="ARBA" id="ARBA00023125"/>
    </source>
</evidence>